<dbReference type="Proteomes" id="UP000078492">
    <property type="component" value="Unassembled WGS sequence"/>
</dbReference>
<dbReference type="AlphaFoldDB" id="A0A151JBR4"/>
<evidence type="ECO:0000259" key="1">
    <source>
        <dbReference type="PROSITE" id="PS50994"/>
    </source>
</evidence>
<evidence type="ECO:0000313" key="2">
    <source>
        <dbReference type="EMBL" id="KYN22468.1"/>
    </source>
</evidence>
<protein>
    <recommendedName>
        <fullName evidence="1">Integrase catalytic domain-containing protein</fullName>
    </recommendedName>
</protein>
<reference evidence="2 3" key="1">
    <citation type="submission" date="2015-09" db="EMBL/GenBank/DDBJ databases">
        <title>Trachymyrmex cornetzi WGS genome.</title>
        <authorList>
            <person name="Nygaard S."/>
            <person name="Hu H."/>
            <person name="Boomsma J."/>
            <person name="Zhang G."/>
        </authorList>
    </citation>
    <scope>NUCLEOTIDE SEQUENCE [LARGE SCALE GENOMIC DNA]</scope>
    <source>
        <strain evidence="2">Tcor2-1</strain>
        <tissue evidence="2">Whole body</tissue>
    </source>
</reference>
<dbReference type="Pfam" id="PF18701">
    <property type="entry name" value="DUF5641"/>
    <property type="match status" value="1"/>
</dbReference>
<accession>A0A151JBR4</accession>
<organism evidence="2 3">
    <name type="scientific">Trachymyrmex cornetzi</name>
    <dbReference type="NCBI Taxonomy" id="471704"/>
    <lineage>
        <taxon>Eukaryota</taxon>
        <taxon>Metazoa</taxon>
        <taxon>Ecdysozoa</taxon>
        <taxon>Arthropoda</taxon>
        <taxon>Hexapoda</taxon>
        <taxon>Insecta</taxon>
        <taxon>Pterygota</taxon>
        <taxon>Neoptera</taxon>
        <taxon>Endopterygota</taxon>
        <taxon>Hymenoptera</taxon>
        <taxon>Apocrita</taxon>
        <taxon>Aculeata</taxon>
        <taxon>Formicoidea</taxon>
        <taxon>Formicidae</taxon>
        <taxon>Myrmicinae</taxon>
        <taxon>Trachymyrmex</taxon>
    </lineage>
</organism>
<dbReference type="PROSITE" id="PS50994">
    <property type="entry name" value="INTEGRASE"/>
    <property type="match status" value="1"/>
</dbReference>
<feature type="domain" description="Integrase catalytic" evidence="1">
    <location>
        <begin position="150"/>
        <end position="369"/>
    </location>
</feature>
<dbReference type="InterPro" id="IPR040676">
    <property type="entry name" value="DUF5641"/>
</dbReference>
<dbReference type="SUPFAM" id="SSF53098">
    <property type="entry name" value="Ribonuclease H-like"/>
    <property type="match status" value="1"/>
</dbReference>
<proteinExistence type="predicted"/>
<name>A0A151JBR4_9HYME</name>
<dbReference type="PANTHER" id="PTHR47331">
    <property type="entry name" value="PHD-TYPE DOMAIN-CONTAINING PROTEIN"/>
    <property type="match status" value="1"/>
</dbReference>
<dbReference type="InterPro" id="IPR036397">
    <property type="entry name" value="RNaseH_sf"/>
</dbReference>
<dbReference type="Pfam" id="PF17921">
    <property type="entry name" value="Integrase_H2C2"/>
    <property type="match status" value="1"/>
</dbReference>
<dbReference type="InterPro" id="IPR001584">
    <property type="entry name" value="Integrase_cat-core"/>
</dbReference>
<evidence type="ECO:0000313" key="3">
    <source>
        <dbReference type="Proteomes" id="UP000078492"/>
    </source>
</evidence>
<dbReference type="GO" id="GO:0015074">
    <property type="term" value="P:DNA integration"/>
    <property type="evidence" value="ECO:0007669"/>
    <property type="project" value="InterPro"/>
</dbReference>
<sequence>MSLCPKEIDEAEIRILRLLQAACFSNEIRELKNKKSITKGRIVNLNPFLDDRGLIRVGGRLQASNLSYSQKHPILLPSRHRLTDSIIREIHEKYHHIGIQTTLYIMRRRFWILDGRNQIRKIVRSCMRCFRFDAKSVEYKIGNLPPARVRETIPFAHTGIDFCGPFHIKEKKYRNRIRIKVYVCMFVCLSIKAAHFELVSDLSSEGFLAALRRFVSRRGLPPRPGVCVRHFPSVIKKKKKKKKGLPAHIYSDNGTNFVGANNELKELCALFNSQTHRDVVDRFAGEQRIIWHFIPPRAPHFGGIWEAMVKLFKHHLKRVVGDSLFTFEELNTFIIEVEGILNSRPITSLSSDPSDMLVLIPAHYMIGKPLIAPPESDVTSVPVNRISTWQHITRVRQHFWTRWSLEYLNELQIRNKWIKDGPNLEIGTIVLIKDKGLACNQWIFGRIVAVHPGEDGITRAATIKTATGEVKRATRSLCPVPIER</sequence>
<dbReference type="PANTHER" id="PTHR47331:SF1">
    <property type="entry name" value="GAG-LIKE PROTEIN"/>
    <property type="match status" value="1"/>
</dbReference>
<gene>
    <name evidence="2" type="ORF">ALC57_05137</name>
</gene>
<dbReference type="InterPro" id="IPR041588">
    <property type="entry name" value="Integrase_H2C2"/>
</dbReference>
<keyword evidence="3" id="KW-1185">Reference proteome</keyword>
<dbReference type="InterPro" id="IPR012337">
    <property type="entry name" value="RNaseH-like_sf"/>
</dbReference>
<dbReference type="Gene3D" id="3.30.420.10">
    <property type="entry name" value="Ribonuclease H-like superfamily/Ribonuclease H"/>
    <property type="match status" value="1"/>
</dbReference>
<dbReference type="Gene3D" id="1.10.340.70">
    <property type="match status" value="1"/>
</dbReference>
<dbReference type="STRING" id="471704.A0A151JBR4"/>
<dbReference type="GO" id="GO:0003676">
    <property type="term" value="F:nucleic acid binding"/>
    <property type="evidence" value="ECO:0007669"/>
    <property type="project" value="InterPro"/>
</dbReference>
<dbReference type="EMBL" id="KQ979138">
    <property type="protein sequence ID" value="KYN22468.1"/>
    <property type="molecule type" value="Genomic_DNA"/>
</dbReference>